<comment type="caution">
    <text evidence="3">The sequence shown here is derived from an EMBL/GenBank/DDBJ whole genome shotgun (WGS) entry which is preliminary data.</text>
</comment>
<keyword evidence="1" id="KW-0812">Transmembrane</keyword>
<dbReference type="InterPro" id="IPR011642">
    <property type="entry name" value="Gate_dom"/>
</dbReference>
<keyword evidence="1" id="KW-0472">Membrane</keyword>
<evidence type="ECO:0000256" key="1">
    <source>
        <dbReference type="SAM" id="Phobius"/>
    </source>
</evidence>
<proteinExistence type="predicted"/>
<dbReference type="Pfam" id="PF07670">
    <property type="entry name" value="Gate"/>
    <property type="match status" value="1"/>
</dbReference>
<evidence type="ECO:0000259" key="2">
    <source>
        <dbReference type="Pfam" id="PF07670"/>
    </source>
</evidence>
<feature type="transmembrane region" description="Helical" evidence="1">
    <location>
        <begin position="134"/>
        <end position="156"/>
    </location>
</feature>
<feature type="transmembrane region" description="Helical" evidence="1">
    <location>
        <begin position="168"/>
        <end position="191"/>
    </location>
</feature>
<accession>A0A1Y4MNN2</accession>
<feature type="transmembrane region" description="Helical" evidence="1">
    <location>
        <begin position="36"/>
        <end position="57"/>
    </location>
</feature>
<evidence type="ECO:0000313" key="4">
    <source>
        <dbReference type="Proteomes" id="UP000196386"/>
    </source>
</evidence>
<name>A0A1Y4MNN2_9FIRM</name>
<gene>
    <name evidence="3" type="ORF">B5F11_10045</name>
</gene>
<protein>
    <submittedName>
        <fullName evidence="3">Spore maturation protein A</fullName>
    </submittedName>
</protein>
<feature type="domain" description="Nucleoside transporter/FeoB GTPase Gate" evidence="2">
    <location>
        <begin position="44"/>
        <end position="155"/>
    </location>
</feature>
<dbReference type="Proteomes" id="UP000196386">
    <property type="component" value="Unassembled WGS sequence"/>
</dbReference>
<sequence length="198" mass="20873">MTAMMNYIFAGMVLFSFVFAALTGRMDKLSEAAMTQAGQAVTLLLSLMGMMCMWNGLMRIAQASGLTKHLSRLLSPVTRRLFHGLDPDGEAVSAATMNLVANFLGLGNAATPLGIKAVCAMEKEQRANGRATDAMAMFIVLNTASIQLIPATTAMLRVQAGASVPLDILPATWLASGVSLAAGIAAAMLLAPLRRKKQ</sequence>
<reference evidence="4" key="1">
    <citation type="submission" date="2017-04" db="EMBL/GenBank/DDBJ databases">
        <title>Function of individual gut microbiota members based on whole genome sequencing of pure cultures obtained from chicken caecum.</title>
        <authorList>
            <person name="Medvecky M."/>
            <person name="Cejkova D."/>
            <person name="Polansky O."/>
            <person name="Karasova D."/>
            <person name="Kubasova T."/>
            <person name="Cizek A."/>
            <person name="Rychlik I."/>
        </authorList>
    </citation>
    <scope>NUCLEOTIDE SEQUENCE [LARGE SCALE GENOMIC DNA]</scope>
    <source>
        <strain evidence="4">An175</strain>
    </source>
</reference>
<evidence type="ECO:0000313" key="3">
    <source>
        <dbReference type="EMBL" id="OUP69201.1"/>
    </source>
</evidence>
<dbReference type="AlphaFoldDB" id="A0A1Y4MNN2"/>
<organism evidence="3 4">
    <name type="scientific">Anaerotruncus colihominis</name>
    <dbReference type="NCBI Taxonomy" id="169435"/>
    <lineage>
        <taxon>Bacteria</taxon>
        <taxon>Bacillati</taxon>
        <taxon>Bacillota</taxon>
        <taxon>Clostridia</taxon>
        <taxon>Eubacteriales</taxon>
        <taxon>Oscillospiraceae</taxon>
        <taxon>Anaerotruncus</taxon>
    </lineage>
</organism>
<dbReference type="EMBL" id="NFKP01000011">
    <property type="protein sequence ID" value="OUP69201.1"/>
    <property type="molecule type" value="Genomic_DNA"/>
</dbReference>
<keyword evidence="1" id="KW-1133">Transmembrane helix</keyword>